<evidence type="ECO:0000313" key="4">
    <source>
        <dbReference type="Proteomes" id="UP000054804"/>
    </source>
</evidence>
<dbReference type="InterPro" id="IPR036513">
    <property type="entry name" value="STAS_dom_sf"/>
</dbReference>
<protein>
    <recommendedName>
        <fullName evidence="2">STAS domain-containing protein</fullName>
    </recommendedName>
</protein>
<organism evidence="3 4">
    <name type="scientific">Streptomyces silvensis</name>
    <dbReference type="NCBI Taxonomy" id="1765722"/>
    <lineage>
        <taxon>Bacteria</taxon>
        <taxon>Bacillati</taxon>
        <taxon>Actinomycetota</taxon>
        <taxon>Actinomycetes</taxon>
        <taxon>Kitasatosporales</taxon>
        <taxon>Streptomycetaceae</taxon>
        <taxon>Streptomyces</taxon>
    </lineage>
</organism>
<dbReference type="InterPro" id="IPR002645">
    <property type="entry name" value="STAS_dom"/>
</dbReference>
<dbReference type="Pfam" id="PF13466">
    <property type="entry name" value="STAS_2"/>
    <property type="match status" value="1"/>
</dbReference>
<evidence type="ECO:0000256" key="1">
    <source>
        <dbReference type="SAM" id="MobiDB-lite"/>
    </source>
</evidence>
<feature type="domain" description="STAS" evidence="2">
    <location>
        <begin position="22"/>
        <end position="130"/>
    </location>
</feature>
<dbReference type="OrthoDB" id="4335181at2"/>
<feature type="region of interest" description="Disordered" evidence="1">
    <location>
        <begin position="112"/>
        <end position="134"/>
    </location>
</feature>
<comment type="caution">
    <text evidence="3">The sequence shown here is derived from an EMBL/GenBank/DDBJ whole genome shotgun (WGS) entry which is preliminary data.</text>
</comment>
<proteinExistence type="predicted"/>
<name>A0A0W7X574_9ACTN</name>
<gene>
    <name evidence="3" type="ORF">AT728_10760</name>
</gene>
<evidence type="ECO:0000259" key="2">
    <source>
        <dbReference type="PROSITE" id="PS50801"/>
    </source>
</evidence>
<evidence type="ECO:0000313" key="3">
    <source>
        <dbReference type="EMBL" id="KUF17843.1"/>
    </source>
</evidence>
<dbReference type="InterPro" id="IPR058548">
    <property type="entry name" value="MlaB-like_STAS"/>
</dbReference>
<dbReference type="SUPFAM" id="SSF52091">
    <property type="entry name" value="SpoIIaa-like"/>
    <property type="match status" value="1"/>
</dbReference>
<dbReference type="EMBL" id="LOCL01000033">
    <property type="protein sequence ID" value="KUF17843.1"/>
    <property type="molecule type" value="Genomic_DNA"/>
</dbReference>
<dbReference type="Proteomes" id="UP000054804">
    <property type="component" value="Unassembled WGS sequence"/>
</dbReference>
<dbReference type="AlphaFoldDB" id="A0A0W7X574"/>
<keyword evidence="4" id="KW-1185">Reference proteome</keyword>
<dbReference type="STRING" id="1765722.AT728_10760"/>
<dbReference type="Gene3D" id="3.30.750.24">
    <property type="entry name" value="STAS domain"/>
    <property type="match status" value="1"/>
</dbReference>
<accession>A0A0W7X574</accession>
<reference evidence="3 4" key="1">
    <citation type="submission" date="2015-12" db="EMBL/GenBank/DDBJ databases">
        <title>Draft genome sequence of Streptomyces silvensis ATCC 53525, a producer of novel hormone antagonists.</title>
        <authorList>
            <person name="Johnston C.W."/>
            <person name="Li Y."/>
            <person name="Magarvey N.A."/>
        </authorList>
    </citation>
    <scope>NUCLEOTIDE SEQUENCE [LARGE SCALE GENOMIC DNA]</scope>
    <source>
        <strain evidence="3 4">ATCC 53525</strain>
    </source>
</reference>
<dbReference type="PROSITE" id="PS50801">
    <property type="entry name" value="STAS"/>
    <property type="match status" value="1"/>
</dbReference>
<sequence length="134" mass="13713">MSSGPGRGPPDVAVSEVHAPNLLAVAGPVRQDDIPRLVADLCAAARAPGTGEVICDVGGITTADLVTVEAVARLRLAARGAGVGLRLRDPTPALWALLGLVGLAELCVEVERDPEEREPPLGVEEAVESGDPAR</sequence>